<comment type="caution">
    <text evidence="1">The sequence shown here is derived from an EMBL/GenBank/DDBJ whole genome shotgun (WGS) entry which is preliminary data.</text>
</comment>
<dbReference type="GO" id="GO:0003676">
    <property type="term" value="F:nucleic acid binding"/>
    <property type="evidence" value="ECO:0007669"/>
    <property type="project" value="InterPro"/>
</dbReference>
<sequence>YPGSFVPRPIEVIIEKADSDVRILAKDLMDLTKLDWNSTDFCKRLPATIAVSQKVGNIIGELRGRDIEPPSAYSNYM</sequence>
<reference evidence="1" key="1">
    <citation type="journal article" date="2014" name="Front. Microbiol.">
        <title>High frequency of phylogenetically diverse reductive dehalogenase-homologous genes in deep subseafloor sedimentary metagenomes.</title>
        <authorList>
            <person name="Kawai M."/>
            <person name="Futagami T."/>
            <person name="Toyoda A."/>
            <person name="Takaki Y."/>
            <person name="Nishi S."/>
            <person name="Hori S."/>
            <person name="Arai W."/>
            <person name="Tsubouchi T."/>
            <person name="Morono Y."/>
            <person name="Uchiyama I."/>
            <person name="Ito T."/>
            <person name="Fujiyama A."/>
            <person name="Inagaki F."/>
            <person name="Takami H."/>
        </authorList>
    </citation>
    <scope>NUCLEOTIDE SEQUENCE</scope>
    <source>
        <strain evidence="1">Expedition CK06-06</strain>
    </source>
</reference>
<dbReference type="AlphaFoldDB" id="X1FFX3"/>
<evidence type="ECO:0000313" key="1">
    <source>
        <dbReference type="EMBL" id="GAH31425.1"/>
    </source>
</evidence>
<name>X1FFX3_9ZZZZ</name>
<gene>
    <name evidence="1" type="ORF">S03H2_23423</name>
</gene>
<accession>X1FFX3</accession>
<organism evidence="1">
    <name type="scientific">marine sediment metagenome</name>
    <dbReference type="NCBI Taxonomy" id="412755"/>
    <lineage>
        <taxon>unclassified sequences</taxon>
        <taxon>metagenomes</taxon>
        <taxon>ecological metagenomes</taxon>
    </lineage>
</organism>
<dbReference type="Gene3D" id="3.30.420.10">
    <property type="entry name" value="Ribonuclease H-like superfamily/Ribonuclease H"/>
    <property type="match status" value="1"/>
</dbReference>
<dbReference type="InterPro" id="IPR012337">
    <property type="entry name" value="RNaseH-like_sf"/>
</dbReference>
<protein>
    <submittedName>
        <fullName evidence="1">Uncharacterized protein</fullName>
    </submittedName>
</protein>
<feature type="non-terminal residue" evidence="1">
    <location>
        <position position="1"/>
    </location>
</feature>
<dbReference type="EMBL" id="BARU01012792">
    <property type="protein sequence ID" value="GAH31425.1"/>
    <property type="molecule type" value="Genomic_DNA"/>
</dbReference>
<proteinExistence type="predicted"/>
<dbReference type="SUPFAM" id="SSF53098">
    <property type="entry name" value="Ribonuclease H-like"/>
    <property type="match status" value="1"/>
</dbReference>
<dbReference type="InterPro" id="IPR036397">
    <property type="entry name" value="RNaseH_sf"/>
</dbReference>